<dbReference type="InParanoid" id="K7DZ38"/>
<dbReference type="PROSITE" id="PS50026">
    <property type="entry name" value="EGF_3"/>
    <property type="match status" value="2"/>
</dbReference>
<dbReference type="SMART" id="SM00179">
    <property type="entry name" value="EGF_CA"/>
    <property type="match status" value="2"/>
</dbReference>
<dbReference type="InterPro" id="IPR016186">
    <property type="entry name" value="C-type_lectin-like/link_sf"/>
</dbReference>
<evidence type="ECO:0000259" key="24">
    <source>
        <dbReference type="PROSITE" id="PS50835"/>
    </source>
</evidence>
<feature type="compositionally biased region" description="Low complexity" evidence="21">
    <location>
        <begin position="63"/>
        <end position="81"/>
    </location>
</feature>
<dbReference type="Pfam" id="PF00008">
    <property type="entry name" value="EGF"/>
    <property type="match status" value="1"/>
</dbReference>
<dbReference type="SMART" id="SM00181">
    <property type="entry name" value="EGF"/>
    <property type="match status" value="2"/>
</dbReference>
<evidence type="ECO:0000313" key="28">
    <source>
        <dbReference type="Proteomes" id="UP000002280"/>
    </source>
</evidence>
<dbReference type="PROSITE" id="PS00615">
    <property type="entry name" value="C_TYPE_LECTIN_1"/>
    <property type="match status" value="1"/>
</dbReference>
<dbReference type="InterPro" id="IPR016187">
    <property type="entry name" value="CTDL_fold"/>
</dbReference>
<keyword evidence="10" id="KW-0130">Cell adhesion</keyword>
<dbReference type="CDD" id="cd03520">
    <property type="entry name" value="Link_domain_CSPGs_modules_2_4"/>
    <property type="match status" value="1"/>
</dbReference>
<dbReference type="Pfam" id="PF00084">
    <property type="entry name" value="Sushi"/>
    <property type="match status" value="1"/>
</dbReference>
<dbReference type="GO" id="GO:0007155">
    <property type="term" value="P:cell adhesion"/>
    <property type="evidence" value="ECO:0007669"/>
    <property type="project" value="UniProtKB-KW"/>
</dbReference>
<dbReference type="FunCoup" id="K7DZ38">
    <property type="interactions" value="18"/>
</dbReference>
<dbReference type="Gene3D" id="3.10.100.10">
    <property type="entry name" value="Mannose-Binding Protein A, subunit A"/>
    <property type="match status" value="3"/>
</dbReference>
<sequence>MRGACKTGNACALQSQIFFIKKGEGKETAATDPETRGPQRCSHLLGAGSADLPKSHLGPPADGQAGRGAAVVGAPARAQPEPEARPLCAGLPSARFSPLFPPPDAEPPTRPGSAPPRRRCGDAPALGAGAAAPLARGRSDPRTARQEEPLRRFRMGSPSFWAACGLLLQMLFLWVWGQGTQDGEEVIQIQKVTHGTVRAGLAELVALPCLFVLRHPQKPGPPHDPARIKWTKVRAASGQRIELPVLVAKDNVVKVARGWQGRVTLPGYPQNRSNATLVLGPLRASDAGLYRCEVVTGIEDEQDLLPLEVTGVVFHYRAALGRYTLSFQAAREACRRNSAVIAAPRHLQAAFEDGYDNCDAGWLSDRSVRYPITLSRPGCYGDRNSLPGVRSYGRRDPHELYDVYCFARELKGEVFYVSPPSRLTLWGARAQCRSQGAELATVGHLYLAWQEGLDQCDPGWLADGSVRYPIQTPRRRCGGEAPGVRTLYNFSNRTGFPEPSVKFDAYCYRAHHPTSPPRYQDNPATDGEDLESLSAEDLPITGQENALPLDSQEPLVFSGVPADEQSQDSSLLPNEAGSGKTGGTPVPFPGRLSSVRTTSQRPEPAKQEEPWLNMVDRTPMPGGFQIETVLPEGTETQHPAMVGAESATPNPGITGDLKAKGTVASATEMGMESDAQSLSSTEATPVGTTARRRGLNGRYFQQQHLEQATSRTGWGIRTGTSPTLPGTKETGNHVELPLITATRPMLDPQNTLSNEVDRSHSSSSGIQSEGTPLNPNSVPSPAPKKKEDAFPGSQNSPWDPEQGTSGPSKDPHLGVEPGEPEDSSGEAHGDRDLPVLAMLRAPKPPLMSLPTPTLDTYFPVSVRDDMGLSEYGGTTPAPETPHSPFPPYTDWPVEGRDILGETGIKPEINGTESPVPSTFPGPSPQNKGDLEGDSWSLTVGWDNKQLEQSKEASPTEYAGSHENLGLGSTLPNEEDTSSPRPGSGLMLAQDTTTQLETGEESKGMKEFDFHTPSPSPALVLGTQNQQLSPDPEARTSEPTSQETSKLATSSLQPASEAELSIELPLATLDLVSPVSPQGRSPLGEAVFMPWTSGASTLANNNWATPATPEPEGDDTSGEGQKGDSPLWEASQTKVPLLPGLEDSEPTRDTTQHIQRHSLGDLEIPDPQEVGPSSTLDAGAHVLGEVGSGEESSIMGEVESGSWAGESNRSKEEVPANPCENNPCLHGGTCQANNSTFGCSCDHGFTGENCEIDIDDCLSSPCLNGGTCIDEVNSFICLCLPSYGGSLCDKDTEGCDHSWHKFQGHCYRYFAHRRAWEDAERDCRRRAGHLTSIHSLEEHGFINSFGHENTWIGLNDRIVERDFQWTDNTGLQYENWREKQPDNFFAGGEDCVVMVAHESGRWNDVPCNYNLPYVCKKGTVLCGPPPAVENASPVGPRKAKYSIHSSVRYRCDKGFTQHHVATIKCHSNGKWDRPKIVCTKPRRSHRLRRHHHHHQHHHQHHHRKSHKERRKHKKHPKIDWEKEEEDNFC</sequence>
<dbReference type="Gene3D" id="2.60.40.10">
    <property type="entry name" value="Immunoglobulins"/>
    <property type="match status" value="1"/>
</dbReference>
<dbReference type="InterPro" id="IPR000538">
    <property type="entry name" value="Link_dom"/>
</dbReference>
<keyword evidence="8" id="KW-0677">Repeat</keyword>
<dbReference type="FunFam" id="2.60.40.10:FF:000571">
    <property type="entry name" value="Neurocan core protein"/>
    <property type="match status" value="1"/>
</dbReference>
<evidence type="ECO:0000256" key="2">
    <source>
        <dbReference type="ARBA" id="ARBA00006838"/>
    </source>
</evidence>
<dbReference type="FunFam" id="2.10.25.10:FF:000006">
    <property type="entry name" value="Versican core protein-like isoform 1"/>
    <property type="match status" value="1"/>
</dbReference>
<feature type="compositionally biased region" description="Polar residues" evidence="21">
    <location>
        <begin position="1095"/>
        <end position="1104"/>
    </location>
</feature>
<dbReference type="STRING" id="13616.ENSMODP00000038789"/>
<dbReference type="FunFam" id="2.10.25.10:FF:000537">
    <property type="entry name" value="Notch 3"/>
    <property type="match status" value="1"/>
</dbReference>
<dbReference type="PROSITE" id="PS00010">
    <property type="entry name" value="ASX_HYDROXYL"/>
    <property type="match status" value="1"/>
</dbReference>
<feature type="compositionally biased region" description="Basic and acidic residues" evidence="21">
    <location>
        <begin position="137"/>
        <end position="150"/>
    </location>
</feature>
<accession>K7DZ38</accession>
<dbReference type="CDD" id="cd03517">
    <property type="entry name" value="Link_domain_CSPGs_modules_1_3"/>
    <property type="match status" value="1"/>
</dbReference>
<dbReference type="PRINTS" id="PR01265">
    <property type="entry name" value="LINKMODULE"/>
</dbReference>
<feature type="domain" description="Link" evidence="26">
    <location>
        <begin position="312"/>
        <end position="407"/>
    </location>
</feature>
<keyword evidence="12 18" id="KW-1015">Disulfide bond</keyword>
<evidence type="ECO:0000259" key="25">
    <source>
        <dbReference type="PROSITE" id="PS50923"/>
    </source>
</evidence>
<feature type="disulfide bond" evidence="20">
    <location>
        <begin position="456"/>
        <end position="477"/>
    </location>
</feature>
<dbReference type="GO" id="GO:0045202">
    <property type="term" value="C:synapse"/>
    <property type="evidence" value="ECO:0000318"/>
    <property type="project" value="GO_Central"/>
</dbReference>
<evidence type="ECO:0000256" key="18">
    <source>
        <dbReference type="PROSITE-ProRule" id="PRU00076"/>
    </source>
</evidence>
<dbReference type="GO" id="GO:0005540">
    <property type="term" value="F:hyaluronic acid binding"/>
    <property type="evidence" value="ECO:0007669"/>
    <property type="project" value="InterPro"/>
</dbReference>
<dbReference type="InterPro" id="IPR036179">
    <property type="entry name" value="Ig-like_dom_sf"/>
</dbReference>
<reference evidence="27 28" key="1">
    <citation type="journal article" date="2007" name="Nature">
        <title>Genome of the marsupial Monodelphis domestica reveals innovation in non-coding sequences.</title>
        <authorList>
            <person name="Mikkelsen T.S."/>
            <person name="Wakefield M.J."/>
            <person name="Aken B."/>
            <person name="Amemiya C.T."/>
            <person name="Chang J.L."/>
            <person name="Duke S."/>
            <person name="Garber M."/>
            <person name="Gentles A.J."/>
            <person name="Goodstadt L."/>
            <person name="Heger A."/>
            <person name="Jurka J."/>
            <person name="Kamal M."/>
            <person name="Mauceli E."/>
            <person name="Searle S.M."/>
            <person name="Sharpe T."/>
            <person name="Baker M.L."/>
            <person name="Batzer M.A."/>
            <person name="Benos P.V."/>
            <person name="Belov K."/>
            <person name="Clamp M."/>
            <person name="Cook A."/>
            <person name="Cuff J."/>
            <person name="Das R."/>
            <person name="Davidow L."/>
            <person name="Deakin J.E."/>
            <person name="Fazzari M.J."/>
            <person name="Glass J.L."/>
            <person name="Grabherr M."/>
            <person name="Greally J.M."/>
            <person name="Gu W."/>
            <person name="Hore T.A."/>
            <person name="Huttley G.A."/>
            <person name="Kleber M."/>
            <person name="Jirtle R.L."/>
            <person name="Koina E."/>
            <person name="Lee J.T."/>
            <person name="Mahony S."/>
            <person name="Marra M.A."/>
            <person name="Miller R.D."/>
            <person name="Nicholls R.D."/>
            <person name="Oda M."/>
            <person name="Papenfuss A.T."/>
            <person name="Parra Z.E."/>
            <person name="Pollock D.D."/>
            <person name="Ray D.A."/>
            <person name="Schein J.E."/>
            <person name="Speed T.P."/>
            <person name="Thompson K."/>
            <person name="VandeBerg J.L."/>
            <person name="Wade C.M."/>
            <person name="Walker J.A."/>
            <person name="Waters P.D."/>
            <person name="Webber C."/>
            <person name="Weidman J.R."/>
            <person name="Xie X."/>
            <person name="Zody M.C."/>
            <person name="Baldwin J."/>
            <person name="Abdouelleil A."/>
            <person name="Abdulkadir J."/>
            <person name="Abebe A."/>
            <person name="Abera B."/>
            <person name="Abreu J."/>
            <person name="Acer S.C."/>
            <person name="Aftuck L."/>
            <person name="Alexander A."/>
            <person name="An P."/>
            <person name="Anderson E."/>
            <person name="Anderson S."/>
            <person name="Arachi H."/>
            <person name="Azer M."/>
            <person name="Bachantsang P."/>
            <person name="Barry A."/>
            <person name="Bayul T."/>
            <person name="Berlin A."/>
            <person name="Bessette D."/>
            <person name="Bloom T."/>
            <person name="Bloom T."/>
            <person name="Boguslavskiy L."/>
            <person name="Bonnet C."/>
            <person name="Boukhgalter B."/>
            <person name="Bourzgui I."/>
            <person name="Brown A."/>
            <person name="Cahill P."/>
            <person name="Channer S."/>
            <person name="Cheshatsang Y."/>
            <person name="Chuda L."/>
            <person name="Citroen M."/>
            <person name="Collymore A."/>
            <person name="Cooke P."/>
            <person name="Costello M."/>
            <person name="D'Aco K."/>
            <person name="Daza R."/>
            <person name="De Haan G."/>
            <person name="DeGray S."/>
            <person name="DeMaso C."/>
            <person name="Dhargay N."/>
            <person name="Dooley K."/>
            <person name="Dooley E."/>
            <person name="Doricent M."/>
            <person name="Dorje P."/>
            <person name="Dorjee K."/>
            <person name="Dupes A."/>
            <person name="Elong R."/>
            <person name="Falk J."/>
            <person name="Farina A."/>
            <person name="Faro S."/>
            <person name="Ferguson D."/>
            <person name="Fisher S."/>
            <person name="Foley C.D."/>
            <person name="Franke A."/>
            <person name="Friedrich D."/>
            <person name="Gadbois L."/>
            <person name="Gearin G."/>
            <person name="Gearin C.R."/>
            <person name="Giannoukos G."/>
            <person name="Goode T."/>
            <person name="Graham J."/>
            <person name="Grandbois E."/>
            <person name="Grewal S."/>
            <person name="Gyaltsen K."/>
            <person name="Hafez N."/>
            <person name="Hagos B."/>
            <person name="Hall J."/>
            <person name="Henson C."/>
            <person name="Hollinger A."/>
            <person name="Honan T."/>
            <person name="Huard M.D."/>
            <person name="Hughes L."/>
            <person name="Hurhula B."/>
            <person name="Husby M.E."/>
            <person name="Kamat A."/>
            <person name="Kanga B."/>
            <person name="Kashin S."/>
            <person name="Khazanovich D."/>
            <person name="Kisner P."/>
            <person name="Lance K."/>
            <person name="Lara M."/>
            <person name="Lee W."/>
            <person name="Lennon N."/>
            <person name="Letendre F."/>
            <person name="LeVine R."/>
            <person name="Lipovsky A."/>
            <person name="Liu X."/>
            <person name="Liu J."/>
            <person name="Liu S."/>
            <person name="Lokyitsang T."/>
            <person name="Lokyitsang Y."/>
            <person name="Lubonja R."/>
            <person name="Lui A."/>
            <person name="MacDonald P."/>
            <person name="Magnisalis V."/>
            <person name="Maru K."/>
            <person name="Matthews C."/>
            <person name="McCusker W."/>
            <person name="McDonough S."/>
            <person name="Mehta T."/>
            <person name="Meldrim J."/>
            <person name="Meneus L."/>
            <person name="Mihai O."/>
            <person name="Mihalev A."/>
            <person name="Mihova T."/>
            <person name="Mittelman R."/>
            <person name="Mlenga V."/>
            <person name="Montmayeur A."/>
            <person name="Mulrain L."/>
            <person name="Navidi A."/>
            <person name="Naylor J."/>
            <person name="Negash T."/>
            <person name="Nguyen T."/>
            <person name="Nguyen N."/>
            <person name="Nicol R."/>
            <person name="Norbu C."/>
            <person name="Norbu N."/>
            <person name="Novod N."/>
            <person name="O'Neill B."/>
            <person name="Osman S."/>
            <person name="Markiewicz E."/>
            <person name="Oyono O.L."/>
            <person name="Patti C."/>
            <person name="Phunkhang P."/>
            <person name="Pierre F."/>
            <person name="Priest M."/>
            <person name="Raghuraman S."/>
            <person name="Rege F."/>
            <person name="Reyes R."/>
            <person name="Rise C."/>
            <person name="Rogov P."/>
            <person name="Ross K."/>
            <person name="Ryan E."/>
            <person name="Settipalli S."/>
            <person name="Shea T."/>
            <person name="Sherpa N."/>
            <person name="Shi L."/>
            <person name="Shih D."/>
            <person name="Sparrow T."/>
            <person name="Spaulding J."/>
            <person name="Stalker J."/>
            <person name="Stange-Thomann N."/>
            <person name="Stavropoulos S."/>
            <person name="Stone C."/>
            <person name="Strader C."/>
            <person name="Tesfaye S."/>
            <person name="Thomson T."/>
            <person name="Thoulutsang Y."/>
            <person name="Thoulutsang D."/>
            <person name="Topham K."/>
            <person name="Topping I."/>
            <person name="Tsamla T."/>
            <person name="Vassiliev H."/>
            <person name="Vo A."/>
            <person name="Wangchuk T."/>
            <person name="Wangdi T."/>
            <person name="Weiand M."/>
            <person name="Wilkinson J."/>
            <person name="Wilson A."/>
            <person name="Yadav S."/>
            <person name="Young G."/>
            <person name="Yu Q."/>
            <person name="Zembek L."/>
            <person name="Zhong D."/>
            <person name="Zimmer A."/>
            <person name="Zwirko Z."/>
            <person name="Jaffe D.B."/>
            <person name="Alvarez P."/>
            <person name="Brockman W."/>
            <person name="Butler J."/>
            <person name="Chin C."/>
            <person name="Gnerre S."/>
            <person name="MacCallum I."/>
            <person name="Graves J.A."/>
            <person name="Ponting C.P."/>
            <person name="Breen M."/>
            <person name="Samollow P.B."/>
            <person name="Lander E.S."/>
            <person name="Lindblad-Toh K."/>
        </authorList>
    </citation>
    <scope>NUCLEOTIDE SEQUENCE [LARGE SCALE GENOMIC DNA]</scope>
</reference>
<dbReference type="FunFam" id="2.10.70.10:FF:000003">
    <property type="entry name" value="Versican core protein"/>
    <property type="match status" value="1"/>
</dbReference>
<dbReference type="CDD" id="cd00033">
    <property type="entry name" value="CCP"/>
    <property type="match status" value="1"/>
</dbReference>
<dbReference type="InterPro" id="IPR003599">
    <property type="entry name" value="Ig_sub"/>
</dbReference>
<evidence type="ECO:0000256" key="7">
    <source>
        <dbReference type="ARBA" id="ARBA00022734"/>
    </source>
</evidence>
<feature type="region of interest" description="Disordered" evidence="21">
    <location>
        <begin position="561"/>
        <end position="610"/>
    </location>
</feature>
<evidence type="ECO:0000256" key="4">
    <source>
        <dbReference type="ARBA" id="ARBA00022536"/>
    </source>
</evidence>
<keyword evidence="28" id="KW-1185">Reference proteome</keyword>
<evidence type="ECO:0000256" key="17">
    <source>
        <dbReference type="ARBA" id="ARBA00075743"/>
    </source>
</evidence>
<dbReference type="InterPro" id="IPR001304">
    <property type="entry name" value="C-type_lectin-like"/>
</dbReference>
<dbReference type="FunFam" id="3.10.100.10:FF:000011">
    <property type="entry name" value="Aggrecan core protein"/>
    <property type="match status" value="1"/>
</dbReference>
<feature type="domain" description="Ig-like" evidence="24">
    <location>
        <begin position="184"/>
        <end position="310"/>
    </location>
</feature>
<reference evidence="27" key="3">
    <citation type="submission" date="2025-09" db="UniProtKB">
        <authorList>
            <consortium name="Ensembl"/>
        </authorList>
    </citation>
    <scope>IDENTIFICATION</scope>
</reference>
<evidence type="ECO:0000259" key="26">
    <source>
        <dbReference type="PROSITE" id="PS50963"/>
    </source>
</evidence>
<evidence type="ECO:0000256" key="21">
    <source>
        <dbReference type="SAM" id="MobiDB-lite"/>
    </source>
</evidence>
<dbReference type="GO" id="GO:0005509">
    <property type="term" value="F:calcium ion binding"/>
    <property type="evidence" value="ECO:0007669"/>
    <property type="project" value="InterPro"/>
</dbReference>
<feature type="compositionally biased region" description="Pro residues" evidence="21">
    <location>
        <begin position="99"/>
        <end position="114"/>
    </location>
</feature>
<dbReference type="InterPro" id="IPR000436">
    <property type="entry name" value="Sushi_SCR_CCP_dom"/>
</dbReference>
<keyword evidence="4 18" id="KW-0245">EGF-like domain</keyword>
<dbReference type="SMART" id="SM00032">
    <property type="entry name" value="CCP"/>
    <property type="match status" value="1"/>
</dbReference>
<keyword evidence="5 19" id="KW-0768">Sushi</keyword>
<dbReference type="InterPro" id="IPR050691">
    <property type="entry name" value="Hyaluronan_bind_Proteoglycan"/>
</dbReference>
<dbReference type="PROSITE" id="PS50923">
    <property type="entry name" value="SUSHI"/>
    <property type="match status" value="1"/>
</dbReference>
<dbReference type="Pfam" id="PF00059">
    <property type="entry name" value="Lectin_C"/>
    <property type="match status" value="1"/>
</dbReference>
<dbReference type="PROSITE" id="PS01241">
    <property type="entry name" value="LINK_1"/>
    <property type="match status" value="1"/>
</dbReference>
<reference evidence="27" key="2">
    <citation type="submission" date="2025-08" db="UniProtKB">
        <authorList>
            <consortium name="Ensembl"/>
        </authorList>
    </citation>
    <scope>IDENTIFICATION</scope>
</reference>
<dbReference type="GeneTree" id="ENSGT00940000158649"/>
<dbReference type="InterPro" id="IPR000152">
    <property type="entry name" value="EGF-type_Asp/Asn_hydroxyl_site"/>
</dbReference>
<dbReference type="SUPFAM" id="SSF57535">
    <property type="entry name" value="Complement control module/SCR domain"/>
    <property type="match status" value="1"/>
</dbReference>
<dbReference type="PROSITE" id="PS01187">
    <property type="entry name" value="EGF_CA"/>
    <property type="match status" value="1"/>
</dbReference>
<evidence type="ECO:0000256" key="1">
    <source>
        <dbReference type="ARBA" id="ARBA00004613"/>
    </source>
</evidence>
<evidence type="ECO:0000256" key="14">
    <source>
        <dbReference type="ARBA" id="ARBA00023319"/>
    </source>
</evidence>
<dbReference type="GO" id="GO:0007417">
    <property type="term" value="P:central nervous system development"/>
    <property type="evidence" value="ECO:0000318"/>
    <property type="project" value="GO_Central"/>
</dbReference>
<dbReference type="InterPro" id="IPR000742">
    <property type="entry name" value="EGF"/>
</dbReference>
<dbReference type="SUPFAM" id="SSF48726">
    <property type="entry name" value="Immunoglobulin"/>
    <property type="match status" value="1"/>
</dbReference>
<dbReference type="GO" id="GO:0001501">
    <property type="term" value="P:skeletal system development"/>
    <property type="evidence" value="ECO:0000318"/>
    <property type="project" value="GO_Central"/>
</dbReference>
<feature type="disulfide bond" evidence="19">
    <location>
        <begin position="1421"/>
        <end position="1464"/>
    </location>
</feature>
<feature type="compositionally biased region" description="Basic and acidic residues" evidence="21">
    <location>
        <begin position="999"/>
        <end position="1009"/>
    </location>
</feature>
<dbReference type="PROSITE" id="PS01186">
    <property type="entry name" value="EGF_2"/>
    <property type="match status" value="1"/>
</dbReference>
<dbReference type="PROSITE" id="PS00022">
    <property type="entry name" value="EGF_1"/>
    <property type="match status" value="2"/>
</dbReference>
<comment type="subcellular location">
    <subcellularLocation>
        <location evidence="1">Secreted</location>
    </subcellularLocation>
</comment>
<dbReference type="eggNOG" id="ENOG502QQ78">
    <property type="taxonomic scope" value="Eukaryota"/>
</dbReference>
<dbReference type="CDD" id="cd00054">
    <property type="entry name" value="EGF_CA"/>
    <property type="match status" value="2"/>
</dbReference>
<evidence type="ECO:0000256" key="5">
    <source>
        <dbReference type="ARBA" id="ARBA00022659"/>
    </source>
</evidence>
<feature type="compositionally biased region" description="Pro residues" evidence="21">
    <location>
        <begin position="878"/>
        <end position="889"/>
    </location>
</feature>
<feature type="region of interest" description="Disordered" evidence="21">
    <location>
        <begin position="741"/>
        <end position="831"/>
    </location>
</feature>
<keyword evidence="7" id="KW-0430">Lectin</keyword>
<comment type="caution">
    <text evidence="18">Lacks conserved residue(s) required for the propagation of feature annotation.</text>
</comment>
<keyword evidence="6" id="KW-0732">Signal</keyword>
<protein>
    <recommendedName>
        <fullName evidence="16">Neurocan core protein</fullName>
    </recommendedName>
    <alternativeName>
        <fullName evidence="17">Chondroitin sulfate proteoglycan 3</fullName>
    </alternativeName>
</protein>
<feature type="disulfide bond" evidence="20">
    <location>
        <begin position="358"/>
        <end position="379"/>
    </location>
</feature>
<evidence type="ECO:0000256" key="20">
    <source>
        <dbReference type="PROSITE-ProRule" id="PRU00323"/>
    </source>
</evidence>
<comment type="function">
    <text evidence="15">May modulate neuronal adhesion and neurite growth during development by binding to neural cell adhesion molecules (NG-CAM and N-CAM). Chondroitin sulfate proteoglycan; binds to hyaluronic acid.</text>
</comment>
<feature type="domain" description="EGF-like" evidence="22">
    <location>
        <begin position="1252"/>
        <end position="1288"/>
    </location>
</feature>
<feature type="region of interest" description="Disordered" evidence="21">
    <location>
        <begin position="1482"/>
        <end position="1528"/>
    </location>
</feature>
<dbReference type="OMA" id="HESGHWN"/>
<evidence type="ECO:0000256" key="9">
    <source>
        <dbReference type="ARBA" id="ARBA00022837"/>
    </source>
</evidence>
<feature type="domain" description="Sushi" evidence="25">
    <location>
        <begin position="1419"/>
        <end position="1479"/>
    </location>
</feature>
<dbReference type="InterPro" id="IPR007110">
    <property type="entry name" value="Ig-like_dom"/>
</dbReference>
<dbReference type="Gene3D" id="2.10.25.10">
    <property type="entry name" value="Laminin"/>
    <property type="match status" value="2"/>
</dbReference>
<evidence type="ECO:0000256" key="19">
    <source>
        <dbReference type="PROSITE-ProRule" id="PRU00302"/>
    </source>
</evidence>
<feature type="compositionally biased region" description="Polar residues" evidence="21">
    <location>
        <begin position="792"/>
        <end position="807"/>
    </location>
</feature>
<dbReference type="InterPro" id="IPR013783">
    <property type="entry name" value="Ig-like_fold"/>
</dbReference>
<evidence type="ECO:0000259" key="23">
    <source>
        <dbReference type="PROSITE" id="PS50041"/>
    </source>
</evidence>
<evidence type="ECO:0000256" key="3">
    <source>
        <dbReference type="ARBA" id="ARBA00022525"/>
    </source>
</evidence>
<dbReference type="InterPro" id="IPR035976">
    <property type="entry name" value="Sushi/SCR/CCP_sf"/>
</dbReference>
<evidence type="ECO:0000259" key="22">
    <source>
        <dbReference type="PROSITE" id="PS50026"/>
    </source>
</evidence>
<dbReference type="PANTHER" id="PTHR22804:SF24">
    <property type="entry name" value="NEUROCAN CORE PROTEIN"/>
    <property type="match status" value="1"/>
</dbReference>
<evidence type="ECO:0000256" key="12">
    <source>
        <dbReference type="ARBA" id="ARBA00023157"/>
    </source>
</evidence>
<proteinExistence type="inferred from homology"/>
<feature type="region of interest" description="Disordered" evidence="21">
    <location>
        <begin position="1095"/>
        <end position="1213"/>
    </location>
</feature>
<dbReference type="Proteomes" id="UP000002280">
    <property type="component" value="Chromosome 3"/>
</dbReference>
<dbReference type="SMART" id="SM00409">
    <property type="entry name" value="IG"/>
    <property type="match status" value="1"/>
</dbReference>
<dbReference type="Bgee" id="ENSMODG00000028358">
    <property type="expression patterns" value="Expressed in spinal cord and 5 other cell types or tissues"/>
</dbReference>
<keyword evidence="11" id="KW-0654">Proteoglycan</keyword>
<dbReference type="FunFam" id="3.10.100.10:FF:000003">
    <property type="entry name" value="Versican core protein"/>
    <property type="match status" value="1"/>
</dbReference>
<feature type="disulfide bond" evidence="19">
    <location>
        <begin position="1450"/>
        <end position="1477"/>
    </location>
</feature>
<dbReference type="Gene3D" id="2.10.70.10">
    <property type="entry name" value="Complement Module, domain 1"/>
    <property type="match status" value="1"/>
</dbReference>
<evidence type="ECO:0000256" key="11">
    <source>
        <dbReference type="ARBA" id="ARBA00022974"/>
    </source>
</evidence>
<feature type="compositionally biased region" description="Low complexity" evidence="21">
    <location>
        <begin position="123"/>
        <end position="135"/>
    </location>
</feature>
<dbReference type="GO" id="GO:0005615">
    <property type="term" value="C:extracellular space"/>
    <property type="evidence" value="ECO:0000318"/>
    <property type="project" value="GO_Central"/>
</dbReference>
<comment type="similarity">
    <text evidence="2">Belongs to the aggrecan/versican proteoglycan family.</text>
</comment>
<dbReference type="GO" id="GO:0030246">
    <property type="term" value="F:carbohydrate binding"/>
    <property type="evidence" value="ECO:0007669"/>
    <property type="project" value="UniProtKB-KW"/>
</dbReference>
<dbReference type="GO" id="GO:0072534">
    <property type="term" value="C:perineuronal net"/>
    <property type="evidence" value="ECO:0000318"/>
    <property type="project" value="GO_Central"/>
</dbReference>
<dbReference type="HOGENOM" id="CLU_000303_0_1_1"/>
<evidence type="ECO:0000256" key="13">
    <source>
        <dbReference type="ARBA" id="ARBA00023180"/>
    </source>
</evidence>
<dbReference type="InterPro" id="IPR018097">
    <property type="entry name" value="EGF_Ca-bd_CS"/>
</dbReference>
<dbReference type="PROSITE" id="PS50041">
    <property type="entry name" value="C_TYPE_LECTIN_2"/>
    <property type="match status" value="1"/>
</dbReference>
<keyword evidence="14" id="KW-0393">Immunoglobulin domain</keyword>
<dbReference type="SUPFAM" id="SSF57196">
    <property type="entry name" value="EGF/Laminin"/>
    <property type="match status" value="1"/>
</dbReference>
<feature type="region of interest" description="Disordered" evidence="21">
    <location>
        <begin position="24"/>
        <end position="150"/>
    </location>
</feature>
<dbReference type="PROSITE" id="PS50963">
    <property type="entry name" value="LINK_2"/>
    <property type="match status" value="2"/>
</dbReference>
<feature type="region of interest" description="Disordered" evidence="21">
    <location>
        <begin position="868"/>
        <end position="1057"/>
    </location>
</feature>
<dbReference type="PANTHER" id="PTHR22804">
    <property type="entry name" value="AGGRECAN/VERSICAN PROTEOGLYCAN"/>
    <property type="match status" value="1"/>
</dbReference>
<dbReference type="Pfam" id="PF00193">
    <property type="entry name" value="Xlink"/>
    <property type="match status" value="2"/>
</dbReference>
<feature type="compositionally biased region" description="Polar residues" evidence="21">
    <location>
        <begin position="1036"/>
        <end position="1053"/>
    </location>
</feature>
<dbReference type="Ensembl" id="ENSMODT00000041896.2">
    <property type="protein sequence ID" value="ENSMODP00000038789.2"/>
    <property type="gene ID" value="ENSMODG00000028358.2"/>
</dbReference>
<feature type="domain" description="C-type lectin" evidence="23">
    <location>
        <begin position="1301"/>
        <end position="1415"/>
    </location>
</feature>
<dbReference type="SMART" id="SM00034">
    <property type="entry name" value="CLECT"/>
    <property type="match status" value="1"/>
</dbReference>
<feature type="disulfide bond" evidence="18">
    <location>
        <begin position="1278"/>
        <end position="1287"/>
    </location>
</feature>
<evidence type="ECO:0000256" key="10">
    <source>
        <dbReference type="ARBA" id="ARBA00022889"/>
    </source>
</evidence>
<evidence type="ECO:0000256" key="8">
    <source>
        <dbReference type="ARBA" id="ARBA00022737"/>
    </source>
</evidence>
<name>K7DZ38_MONDO</name>
<dbReference type="SUPFAM" id="SSF56436">
    <property type="entry name" value="C-type lectin-like"/>
    <property type="match status" value="3"/>
</dbReference>
<dbReference type="PROSITE" id="PS50835">
    <property type="entry name" value="IG_LIKE"/>
    <property type="match status" value="1"/>
</dbReference>
<evidence type="ECO:0000256" key="16">
    <source>
        <dbReference type="ARBA" id="ARBA00073685"/>
    </source>
</evidence>
<feature type="domain" description="EGF-like" evidence="22">
    <location>
        <begin position="1214"/>
        <end position="1250"/>
    </location>
</feature>
<evidence type="ECO:0000256" key="15">
    <source>
        <dbReference type="ARBA" id="ARBA00059308"/>
    </source>
</evidence>
<dbReference type="InterPro" id="IPR018378">
    <property type="entry name" value="C-type_lectin_CS"/>
</dbReference>
<dbReference type="SMART" id="SM00445">
    <property type="entry name" value="LINK"/>
    <property type="match status" value="2"/>
</dbReference>
<feature type="compositionally biased region" description="Basic and acidic residues" evidence="21">
    <location>
        <begin position="24"/>
        <end position="37"/>
    </location>
</feature>
<feature type="domain" description="Link" evidence="26">
    <location>
        <begin position="413"/>
        <end position="509"/>
    </location>
</feature>
<feature type="compositionally biased region" description="Polar residues" evidence="21">
    <location>
        <begin position="765"/>
        <end position="779"/>
    </location>
</feature>
<organism evidence="27 28">
    <name type="scientific">Monodelphis domestica</name>
    <name type="common">Gray short-tailed opossum</name>
    <dbReference type="NCBI Taxonomy" id="13616"/>
    <lineage>
        <taxon>Eukaryota</taxon>
        <taxon>Metazoa</taxon>
        <taxon>Chordata</taxon>
        <taxon>Craniata</taxon>
        <taxon>Vertebrata</taxon>
        <taxon>Euteleostomi</taxon>
        <taxon>Mammalia</taxon>
        <taxon>Metatheria</taxon>
        <taxon>Didelphimorphia</taxon>
        <taxon>Didelphidae</taxon>
        <taxon>Monodelphis</taxon>
    </lineage>
</organism>
<evidence type="ECO:0000256" key="6">
    <source>
        <dbReference type="ARBA" id="ARBA00022729"/>
    </source>
</evidence>
<feature type="compositionally biased region" description="Basic residues" evidence="21">
    <location>
        <begin position="1482"/>
        <end position="1515"/>
    </location>
</feature>
<dbReference type="FunFam" id="3.10.100.10:FF:000002">
    <property type="entry name" value="Hyaluronan proteoglycan link protein 1"/>
    <property type="match status" value="1"/>
</dbReference>
<keyword evidence="13" id="KW-0325">Glycoprotein</keyword>
<keyword evidence="9" id="KW-0106">Calcium</keyword>
<dbReference type="InterPro" id="IPR001881">
    <property type="entry name" value="EGF-like_Ca-bd_dom"/>
</dbReference>
<feature type="disulfide bond" evidence="18">
    <location>
        <begin position="1240"/>
        <end position="1249"/>
    </location>
</feature>
<evidence type="ECO:0000313" key="27">
    <source>
        <dbReference type="Ensembl" id="ENSMODP00000038789.2"/>
    </source>
</evidence>
<keyword evidence="3" id="KW-0964">Secreted</keyword>